<evidence type="ECO:0000313" key="4">
    <source>
        <dbReference type="Proteomes" id="UP001195914"/>
    </source>
</evidence>
<name>A0AAD9LKM0_BABDI</name>
<feature type="region of interest" description="Disordered" evidence="1">
    <location>
        <begin position="39"/>
        <end position="60"/>
    </location>
</feature>
<dbReference type="AlphaFoldDB" id="A0AAD9LKM0"/>
<reference evidence="3" key="1">
    <citation type="journal article" date="2014" name="Nucleic Acids Res.">
        <title>The evolutionary dynamics of variant antigen genes in Babesia reveal a history of genomic innovation underlying host-parasite interaction.</title>
        <authorList>
            <person name="Jackson A.P."/>
            <person name="Otto T.D."/>
            <person name="Darby A."/>
            <person name="Ramaprasad A."/>
            <person name="Xia D."/>
            <person name="Echaide I.E."/>
            <person name="Farber M."/>
            <person name="Gahlot S."/>
            <person name="Gamble J."/>
            <person name="Gupta D."/>
            <person name="Gupta Y."/>
            <person name="Jackson L."/>
            <person name="Malandrin L."/>
            <person name="Malas T.B."/>
            <person name="Moussa E."/>
            <person name="Nair M."/>
            <person name="Reid A.J."/>
            <person name="Sanders M."/>
            <person name="Sharma J."/>
            <person name="Tracey A."/>
            <person name="Quail M.A."/>
            <person name="Weir W."/>
            <person name="Wastling J.M."/>
            <person name="Hall N."/>
            <person name="Willadsen P."/>
            <person name="Lingelbach K."/>
            <person name="Shiels B."/>
            <person name="Tait A."/>
            <person name="Berriman M."/>
            <person name="Allred D.R."/>
            <person name="Pain A."/>
        </authorList>
    </citation>
    <scope>NUCLEOTIDE SEQUENCE</scope>
    <source>
        <strain evidence="3">1802A</strain>
    </source>
</reference>
<protein>
    <submittedName>
        <fullName evidence="3">Secreted antigen 1</fullName>
    </submittedName>
</protein>
<evidence type="ECO:0000313" key="3">
    <source>
        <dbReference type="EMBL" id="KAK1940208.1"/>
    </source>
</evidence>
<keyword evidence="2" id="KW-0732">Signal</keyword>
<dbReference type="Proteomes" id="UP001195914">
    <property type="component" value="Unassembled WGS sequence"/>
</dbReference>
<evidence type="ECO:0000256" key="2">
    <source>
        <dbReference type="SAM" id="SignalP"/>
    </source>
</evidence>
<keyword evidence="4" id="KW-1185">Reference proteome</keyword>
<feature type="chain" id="PRO_5041953810" evidence="2">
    <location>
        <begin position="19"/>
        <end position="237"/>
    </location>
</feature>
<dbReference type="EMBL" id="JAHBMH010000003">
    <property type="protein sequence ID" value="KAK1940208.1"/>
    <property type="molecule type" value="Genomic_DNA"/>
</dbReference>
<evidence type="ECO:0000256" key="1">
    <source>
        <dbReference type="SAM" id="MobiDB-lite"/>
    </source>
</evidence>
<accession>A0AAD9LKM0</accession>
<reference evidence="3" key="2">
    <citation type="submission" date="2021-05" db="EMBL/GenBank/DDBJ databases">
        <authorList>
            <person name="Pain A."/>
        </authorList>
    </citation>
    <scope>NUCLEOTIDE SEQUENCE</scope>
    <source>
        <strain evidence="3">1802A</strain>
    </source>
</reference>
<comment type="caution">
    <text evidence="3">The sequence shown here is derived from an EMBL/GenBank/DDBJ whole genome shotgun (WGS) entry which is preliminary data.</text>
</comment>
<gene>
    <name evidence="3" type="ORF">X943_000008</name>
</gene>
<proteinExistence type="predicted"/>
<organism evidence="3 4">
    <name type="scientific">Babesia divergens</name>
    <dbReference type="NCBI Taxonomy" id="32595"/>
    <lineage>
        <taxon>Eukaryota</taxon>
        <taxon>Sar</taxon>
        <taxon>Alveolata</taxon>
        <taxon>Apicomplexa</taxon>
        <taxon>Aconoidasida</taxon>
        <taxon>Piroplasmida</taxon>
        <taxon>Babesiidae</taxon>
        <taxon>Babesia</taxon>
    </lineage>
</organism>
<feature type="compositionally biased region" description="Basic and acidic residues" evidence="1">
    <location>
        <begin position="39"/>
        <end position="52"/>
    </location>
</feature>
<feature type="signal peptide" evidence="2">
    <location>
        <begin position="1"/>
        <end position="18"/>
    </location>
</feature>
<sequence length="237" mass="26780">MKFLGILRVSALCLLVSAFHGQPVSCGLFNKILSSKKSSSDKVSESPEKSTVKSEGSVPAPVSQPELLFRYSKWDDSHLASAVLFLREFCKEVEGYKFANKISDVNYEVIYPPICIRSLGASRQDTAADLGEISEDMYDGRLKPDIFDAYAKWLLVHIPEIMESYEKMHKKCLKLTEMQLKTDTSNGPLKYGFVYRGGEWKEINSQLPSAVSKGPTFVDCLKDLRRLLYKMLKSTQR</sequence>